<dbReference type="InterPro" id="IPR049934">
    <property type="entry name" value="GjpA-like"/>
</dbReference>
<feature type="chain" id="PRO_5038818037" description="PE-PGRS family protein" evidence="1">
    <location>
        <begin position="25"/>
        <end position="363"/>
    </location>
</feature>
<organism evidence="2 3">
    <name type="scientific">Mycobacterium shimoidei</name>
    <dbReference type="NCBI Taxonomy" id="29313"/>
    <lineage>
        <taxon>Bacteria</taxon>
        <taxon>Bacillati</taxon>
        <taxon>Actinomycetota</taxon>
        <taxon>Actinomycetes</taxon>
        <taxon>Mycobacteriales</taxon>
        <taxon>Mycobacteriaceae</taxon>
        <taxon>Mycobacterium</taxon>
    </lineage>
</organism>
<sequence length="363" mass="36940">MDHALRPYATAGIALVGASMIAVAPLTTPMPDNHVTSDVQLTAIDFTGAWEDAFNTAVTNVENLQTAAQDASTALTEALGQADFGDLNFEELGAALTFLAGDQKTFLNPLTHWTLNGAGPDGDATVDATHALLYAILTNQASVLSPELFPPLPPEIPQIVNFLSSPLSGLLIGALSPSIAPWVALGNSIEAISENLFGQNPDTDAALQELVNIPANMVNGLLNGATLNLDALVPAINDAGLPLPPGVEIGSLSFEFGGLLNPGLVGGDPTDLNTLGDAIPGGGSIFNALGLGLNITEPLELNLTILPHGVGLAGAMVGLEQVIAEWLGGDLIFAPPPDEEMAAGAAAVADSLSGLLGDLFGAL</sequence>
<evidence type="ECO:0000256" key="1">
    <source>
        <dbReference type="SAM" id="SignalP"/>
    </source>
</evidence>
<dbReference type="STRING" id="29313.BHQ16_07400"/>
<evidence type="ECO:0008006" key="4">
    <source>
        <dbReference type="Google" id="ProtNLM"/>
    </source>
</evidence>
<keyword evidence="3" id="KW-1185">Reference proteome</keyword>
<gene>
    <name evidence="2" type="ORF">MSP7336_00165</name>
</gene>
<evidence type="ECO:0000313" key="3">
    <source>
        <dbReference type="Proteomes" id="UP000252015"/>
    </source>
</evidence>
<dbReference type="RefSeq" id="WP_113962844.1">
    <property type="nucleotide sequence ID" value="NZ_UEGW01000001.1"/>
</dbReference>
<dbReference type="EMBL" id="UEGW01000001">
    <property type="protein sequence ID" value="SRX91944.1"/>
    <property type="molecule type" value="Genomic_DNA"/>
</dbReference>
<evidence type="ECO:0000313" key="2">
    <source>
        <dbReference type="EMBL" id="SRX91944.1"/>
    </source>
</evidence>
<dbReference type="AlphaFoldDB" id="A0A375YSQ8"/>
<protein>
    <recommendedName>
        <fullName evidence="4">PE-PGRS family protein</fullName>
    </recommendedName>
</protein>
<keyword evidence="1" id="KW-0732">Signal</keyword>
<accession>A0A375YSQ8</accession>
<dbReference type="NCBIfam" id="NF033942">
    <property type="entry name" value="GjpA"/>
    <property type="match status" value="1"/>
</dbReference>
<feature type="signal peptide" evidence="1">
    <location>
        <begin position="1"/>
        <end position="24"/>
    </location>
</feature>
<proteinExistence type="predicted"/>
<reference evidence="2 3" key="1">
    <citation type="submission" date="2018-05" db="EMBL/GenBank/DDBJ databases">
        <authorList>
            <consortium name="IHU Genomes"/>
        </authorList>
    </citation>
    <scope>NUCLEOTIDE SEQUENCE [LARGE SCALE GENOMIC DNA]</scope>
    <source>
        <strain evidence="2 3">P7336</strain>
    </source>
</reference>
<name>A0A375YSQ8_MYCSH</name>
<dbReference type="Proteomes" id="UP000252015">
    <property type="component" value="Unassembled WGS sequence"/>
</dbReference>